<evidence type="ECO:0000256" key="1">
    <source>
        <dbReference type="ARBA" id="ARBA00006412"/>
    </source>
</evidence>
<protein>
    <recommendedName>
        <fullName evidence="3">Synaptic plasticity regulator PANTS</fullName>
    </recommendedName>
    <alternativeName>
        <fullName evidence="4">Plasticity-associated neural transcript short</fullName>
    </alternativeName>
</protein>
<organism evidence="5 6">
    <name type="scientific">Erpetoichthys calabaricus</name>
    <name type="common">Rope fish</name>
    <name type="synonym">Calamoichthys calabaricus</name>
    <dbReference type="NCBI Taxonomy" id="27687"/>
    <lineage>
        <taxon>Eukaryota</taxon>
        <taxon>Metazoa</taxon>
        <taxon>Chordata</taxon>
        <taxon>Craniata</taxon>
        <taxon>Vertebrata</taxon>
        <taxon>Euteleostomi</taxon>
        <taxon>Actinopterygii</taxon>
        <taxon>Polypteriformes</taxon>
        <taxon>Polypteridae</taxon>
        <taxon>Erpetoichthys</taxon>
    </lineage>
</organism>
<dbReference type="GO" id="GO:0043083">
    <property type="term" value="C:synaptic cleft"/>
    <property type="evidence" value="ECO:0007669"/>
    <property type="project" value="UniProtKB-SubCell"/>
</dbReference>
<dbReference type="GeneTree" id="ENSGT00390000002511"/>
<sequence length="108" mass="13396">MAFPTSVWRPPRACDDYWREYKHCQSFQHLFHSYYTFGSAPSCQQWKLDYYSCQEWEKHHSAQAKDALQASERKRVEEKQQYKPVWELRKKPPHDWYLPLQEERENKR</sequence>
<comment type="similarity">
    <text evidence="1">Belongs to the UPF0545 family.</text>
</comment>
<reference evidence="5" key="1">
    <citation type="submission" date="2021-06" db="EMBL/GenBank/DDBJ databases">
        <authorList>
            <consortium name="Wellcome Sanger Institute Data Sharing"/>
        </authorList>
    </citation>
    <scope>NUCLEOTIDE SEQUENCE [LARGE SCALE GENOMIC DNA]</scope>
</reference>
<dbReference type="InterPro" id="IPR021475">
    <property type="entry name" value="Pants/Emi1-like"/>
</dbReference>
<dbReference type="AlphaFoldDB" id="A0A8C4TCN1"/>
<gene>
    <name evidence="5" type="primary">C22orf39</name>
    <name evidence="5" type="synonym">c18h22orf39</name>
</gene>
<evidence type="ECO:0000256" key="3">
    <source>
        <dbReference type="ARBA" id="ARBA00044072"/>
    </source>
</evidence>
<accession>A0A8C4TCN1</accession>
<evidence type="ECO:0000313" key="5">
    <source>
        <dbReference type="Ensembl" id="ENSECRP00000028715.1"/>
    </source>
</evidence>
<evidence type="ECO:0000256" key="2">
    <source>
        <dbReference type="ARBA" id="ARBA00043942"/>
    </source>
</evidence>
<reference evidence="5" key="3">
    <citation type="submission" date="2025-09" db="UniProtKB">
        <authorList>
            <consortium name="Ensembl"/>
        </authorList>
    </citation>
    <scope>IDENTIFICATION</scope>
</reference>
<name>A0A8C4TCN1_ERPCA</name>
<evidence type="ECO:0000256" key="4">
    <source>
        <dbReference type="ARBA" id="ARBA00044235"/>
    </source>
</evidence>
<dbReference type="Pfam" id="PF11326">
    <property type="entry name" value="PANTS-like"/>
    <property type="match status" value="1"/>
</dbReference>
<proteinExistence type="inferred from homology"/>
<dbReference type="PANTHER" id="PTHR28052">
    <property type="entry name" value="UPF0545 PROTEIN C22ORF39"/>
    <property type="match status" value="1"/>
</dbReference>
<dbReference type="Ensembl" id="ENSECRT00000029327.1">
    <property type="protein sequence ID" value="ENSECRP00000028715.1"/>
    <property type="gene ID" value="ENSECRG00000019447.1"/>
</dbReference>
<keyword evidence="6" id="KW-1185">Reference proteome</keyword>
<comment type="subcellular location">
    <subcellularLocation>
        <location evidence="2">Synaptic cleft</location>
    </subcellularLocation>
</comment>
<dbReference type="PANTHER" id="PTHR28052:SF1">
    <property type="entry name" value="UPF0545 PROTEIN C22ORF39"/>
    <property type="match status" value="1"/>
</dbReference>
<evidence type="ECO:0000313" key="6">
    <source>
        <dbReference type="Proteomes" id="UP000694620"/>
    </source>
</evidence>
<reference evidence="5" key="2">
    <citation type="submission" date="2025-08" db="UniProtKB">
        <authorList>
            <consortium name="Ensembl"/>
        </authorList>
    </citation>
    <scope>IDENTIFICATION</scope>
</reference>
<dbReference type="Proteomes" id="UP000694620">
    <property type="component" value="Chromosome 18"/>
</dbReference>